<dbReference type="EMBL" id="CAXLJM020000013">
    <property type="protein sequence ID" value="CAL8077566.1"/>
    <property type="molecule type" value="Genomic_DNA"/>
</dbReference>
<dbReference type="Proteomes" id="UP001642540">
    <property type="component" value="Unassembled WGS sequence"/>
</dbReference>
<reference evidence="2 3" key="1">
    <citation type="submission" date="2024-08" db="EMBL/GenBank/DDBJ databases">
        <authorList>
            <person name="Cucini C."/>
            <person name="Frati F."/>
        </authorList>
    </citation>
    <scope>NUCLEOTIDE SEQUENCE [LARGE SCALE GENOMIC DNA]</scope>
</reference>
<name>A0ABP1PU59_9HEXA</name>
<evidence type="ECO:0000313" key="2">
    <source>
        <dbReference type="EMBL" id="CAL8077566.1"/>
    </source>
</evidence>
<evidence type="ECO:0000313" key="3">
    <source>
        <dbReference type="Proteomes" id="UP001642540"/>
    </source>
</evidence>
<comment type="caution">
    <text evidence="2">The sequence shown here is derived from an EMBL/GenBank/DDBJ whole genome shotgun (WGS) entry which is preliminary data.</text>
</comment>
<evidence type="ECO:0000256" key="1">
    <source>
        <dbReference type="SAM" id="SignalP"/>
    </source>
</evidence>
<protein>
    <submittedName>
        <fullName evidence="2">Uncharacterized protein</fullName>
    </submittedName>
</protein>
<gene>
    <name evidence="2" type="ORF">ODALV1_LOCUS3845</name>
</gene>
<accession>A0ABP1PU59</accession>
<feature type="chain" id="PRO_5046808622" evidence="1">
    <location>
        <begin position="18"/>
        <end position="365"/>
    </location>
</feature>
<feature type="signal peptide" evidence="1">
    <location>
        <begin position="1"/>
        <end position="17"/>
    </location>
</feature>
<keyword evidence="3" id="KW-1185">Reference proteome</keyword>
<proteinExistence type="predicted"/>
<sequence>MAYRLFLLIFLFGLLKAEQKQPYLYNISRDNVGVWLNPPLQHDALTNKQNLNEVIKRIGSTFGTILWSQPSKMAIVGSGYDMLNDSLQMFPIMAASYNKFVSALNNTTFSNITLTNKTTGDSNTSKTVNVIMSFDVLPVPIHDDLKFHQYMELHHLIDENMTIDTLNTKSLDGAKFLADYTNKLYNGTVDTLLLIDKDYLRRNYQYEAEDIETRLEETLYSVKWARNVLTNQLGARDYKLGVLLSYRFFVDDTINLQTTYIKNETLMNVDVIVVATMHDDQFDDHWVELENIVKIIEASDSMLRNLKLNATIIPLIFCNRRSPFFQYDHIDYDFFNCWQYMNDWAVRNNRKIIMYEAIDHLGGRF</sequence>
<keyword evidence="1" id="KW-0732">Signal</keyword>
<organism evidence="2 3">
    <name type="scientific">Orchesella dallaii</name>
    <dbReference type="NCBI Taxonomy" id="48710"/>
    <lineage>
        <taxon>Eukaryota</taxon>
        <taxon>Metazoa</taxon>
        <taxon>Ecdysozoa</taxon>
        <taxon>Arthropoda</taxon>
        <taxon>Hexapoda</taxon>
        <taxon>Collembola</taxon>
        <taxon>Entomobryomorpha</taxon>
        <taxon>Entomobryoidea</taxon>
        <taxon>Orchesellidae</taxon>
        <taxon>Orchesellinae</taxon>
        <taxon>Orchesella</taxon>
    </lineage>
</organism>